<organism evidence="1 2">
    <name type="scientific">Leucosporidium creatinivorum</name>
    <dbReference type="NCBI Taxonomy" id="106004"/>
    <lineage>
        <taxon>Eukaryota</taxon>
        <taxon>Fungi</taxon>
        <taxon>Dikarya</taxon>
        <taxon>Basidiomycota</taxon>
        <taxon>Pucciniomycotina</taxon>
        <taxon>Microbotryomycetes</taxon>
        <taxon>Leucosporidiales</taxon>
        <taxon>Leucosporidium</taxon>
    </lineage>
</organism>
<dbReference type="EMBL" id="MCGR01000123">
    <property type="protein sequence ID" value="ORY45451.1"/>
    <property type="molecule type" value="Genomic_DNA"/>
</dbReference>
<keyword evidence="2" id="KW-1185">Reference proteome</keyword>
<gene>
    <name evidence="1" type="ORF">BCR35DRAFT_336276</name>
</gene>
<proteinExistence type="predicted"/>
<dbReference type="Proteomes" id="UP000193467">
    <property type="component" value="Unassembled WGS sequence"/>
</dbReference>
<comment type="caution">
    <text evidence="1">The sequence shown here is derived from an EMBL/GenBank/DDBJ whole genome shotgun (WGS) entry which is preliminary data.</text>
</comment>
<accession>A0A1Y2CEH0</accession>
<dbReference type="InParanoid" id="A0A1Y2CEH0"/>
<name>A0A1Y2CEH0_9BASI</name>
<evidence type="ECO:0000313" key="1">
    <source>
        <dbReference type="EMBL" id="ORY45451.1"/>
    </source>
</evidence>
<protein>
    <submittedName>
        <fullName evidence="1">Uncharacterized protein</fullName>
    </submittedName>
</protein>
<sequence length="70" mass="7505">MISGEVARCLSREDYKKDMAANPTVNAEKNPAPPGSYLFCTIAQKDAALALVDEEKNPAPPGSYLFCTIA</sequence>
<reference evidence="1" key="1">
    <citation type="submission" date="2016-07" db="EMBL/GenBank/DDBJ databases">
        <title>Pervasive Adenine N6-methylation of Active Genes in Fungi.</title>
        <authorList>
            <consortium name="DOE Joint Genome Institute"/>
            <person name="Mondo S.J."/>
            <person name="Dannebaum R.O."/>
            <person name="Kuo R.C."/>
            <person name="Labutti K."/>
            <person name="Haridas S."/>
            <person name="Kuo A."/>
            <person name="Salamov A."/>
            <person name="Ahrendt S.R."/>
            <person name="Lipzen A."/>
            <person name="Sullivan W."/>
            <person name="Andreopoulos W.B."/>
            <person name="Clum A."/>
            <person name="Lindquist E."/>
            <person name="Daum C."/>
            <person name="Ramamoorthy G.K."/>
            <person name="Gryganskyi A."/>
            <person name="Culley D."/>
            <person name="Magnuson J.K."/>
            <person name="James T.Y."/>
            <person name="O'Malley M.A."/>
            <person name="Stajich J.E."/>
            <person name="Spatafora J.W."/>
            <person name="Visel A."/>
            <person name="Grigoriev I.V."/>
        </authorList>
    </citation>
    <scope>NUCLEOTIDE SEQUENCE [LARGE SCALE GENOMIC DNA]</scope>
    <source>
        <strain evidence="1">62-1032</strain>
    </source>
</reference>
<evidence type="ECO:0000313" key="2">
    <source>
        <dbReference type="Proteomes" id="UP000193467"/>
    </source>
</evidence>
<dbReference type="AlphaFoldDB" id="A0A1Y2CEH0"/>